<dbReference type="EMBL" id="JAUKWQ010000009">
    <property type="protein sequence ID" value="MDO1584592.1"/>
    <property type="molecule type" value="Genomic_DNA"/>
</dbReference>
<comment type="caution">
    <text evidence="2">The sequence shown here is derived from an EMBL/GenBank/DDBJ whole genome shotgun (WGS) entry which is preliminary data.</text>
</comment>
<dbReference type="InterPro" id="IPR010982">
    <property type="entry name" value="Lambda_DNA-bd_dom_sf"/>
</dbReference>
<gene>
    <name evidence="2" type="ORF">Q2T52_21095</name>
</gene>
<dbReference type="Gene3D" id="1.10.260.40">
    <property type="entry name" value="lambda repressor-like DNA-binding domains"/>
    <property type="match status" value="1"/>
</dbReference>
<dbReference type="InterPro" id="IPR001387">
    <property type="entry name" value="Cro/C1-type_HTH"/>
</dbReference>
<reference evidence="2" key="2">
    <citation type="submission" date="2023-07" db="EMBL/GenBank/DDBJ databases">
        <authorList>
            <person name="Sun H."/>
        </authorList>
    </citation>
    <scope>NUCLEOTIDE SEQUENCE</scope>
    <source>
        <strain evidence="2">05753</strain>
    </source>
</reference>
<dbReference type="Proteomes" id="UP001169006">
    <property type="component" value="Unassembled WGS sequence"/>
</dbReference>
<reference evidence="2" key="1">
    <citation type="journal article" date="2015" name="Int. J. Syst. Evol. Microbiol.">
        <title>Rhizobium oryzicola sp. nov., potential plant-growth-promoting endophytic bacteria isolated from rice roots.</title>
        <authorList>
            <person name="Zhang X.X."/>
            <person name="Gao J.S."/>
            <person name="Cao Y.H."/>
            <person name="Sheirdil R.A."/>
            <person name="Wang X.C."/>
            <person name="Zhang L."/>
        </authorList>
    </citation>
    <scope>NUCLEOTIDE SEQUENCE</scope>
    <source>
        <strain evidence="2">05753</strain>
    </source>
</reference>
<evidence type="ECO:0000313" key="2">
    <source>
        <dbReference type="EMBL" id="MDO1584592.1"/>
    </source>
</evidence>
<dbReference type="SUPFAM" id="SSF47413">
    <property type="entry name" value="lambda repressor-like DNA-binding domains"/>
    <property type="match status" value="1"/>
</dbReference>
<organism evidence="2 3">
    <name type="scientific">Rhizobium oryzicola</name>
    <dbReference type="NCBI Taxonomy" id="1232668"/>
    <lineage>
        <taxon>Bacteria</taxon>
        <taxon>Pseudomonadati</taxon>
        <taxon>Pseudomonadota</taxon>
        <taxon>Alphaproteobacteria</taxon>
        <taxon>Hyphomicrobiales</taxon>
        <taxon>Rhizobiaceae</taxon>
        <taxon>Rhizobium/Agrobacterium group</taxon>
        <taxon>Rhizobium</taxon>
    </lineage>
</organism>
<name>A0ABT8T1Q0_9HYPH</name>
<evidence type="ECO:0000313" key="3">
    <source>
        <dbReference type="Proteomes" id="UP001169006"/>
    </source>
</evidence>
<dbReference type="SMART" id="SM00530">
    <property type="entry name" value="HTH_XRE"/>
    <property type="match status" value="1"/>
</dbReference>
<dbReference type="RefSeq" id="WP_302078836.1">
    <property type="nucleotide sequence ID" value="NZ_JAUKWQ010000009.1"/>
</dbReference>
<accession>A0ABT8T1Q0</accession>
<keyword evidence="3" id="KW-1185">Reference proteome</keyword>
<evidence type="ECO:0000259" key="1">
    <source>
        <dbReference type="PROSITE" id="PS50943"/>
    </source>
</evidence>
<protein>
    <submittedName>
        <fullName evidence="2">Helix-turn-helix transcriptional regulator</fullName>
    </submittedName>
</protein>
<dbReference type="Pfam" id="PF13560">
    <property type="entry name" value="HTH_31"/>
    <property type="match status" value="1"/>
</dbReference>
<proteinExistence type="predicted"/>
<feature type="domain" description="HTH cro/C1-type" evidence="1">
    <location>
        <begin position="25"/>
        <end position="80"/>
    </location>
</feature>
<sequence>MPPRTSTFAPKDDQAALRREVGAWLKDRREAAGLSQRDLAMKVGIDYYTFISQIETGRGRVPPERYELYANALKIPVRDFVMTILRYNEPIIYGLLFDGSEDEQIAPQASALDAKDELMLRLERRLAMLESKLGQ</sequence>
<dbReference type="CDD" id="cd00093">
    <property type="entry name" value="HTH_XRE"/>
    <property type="match status" value="1"/>
</dbReference>
<dbReference type="PROSITE" id="PS50943">
    <property type="entry name" value="HTH_CROC1"/>
    <property type="match status" value="1"/>
</dbReference>